<accession>A0A2J8NPQ0</accession>
<feature type="region of interest" description="Disordered" evidence="8">
    <location>
        <begin position="55"/>
        <end position="75"/>
    </location>
</feature>
<dbReference type="InterPro" id="IPR024581">
    <property type="entry name" value="TBD"/>
</dbReference>
<keyword evidence="5" id="KW-0175">Coiled coil</keyword>
<protein>
    <recommendedName>
        <fullName evidence="6">5-azacytidine-induced protein 2</fullName>
    </recommendedName>
</protein>
<feature type="non-terminal residue" evidence="10">
    <location>
        <position position="1"/>
    </location>
</feature>
<keyword evidence="2" id="KW-0963">Cytoplasm</keyword>
<evidence type="ECO:0000313" key="11">
    <source>
        <dbReference type="Proteomes" id="UP000236370"/>
    </source>
</evidence>
<evidence type="ECO:0000256" key="6">
    <source>
        <dbReference type="ARBA" id="ARBA00040858"/>
    </source>
</evidence>
<dbReference type="GO" id="GO:0005737">
    <property type="term" value="C:cytoplasm"/>
    <property type="evidence" value="ECO:0007669"/>
    <property type="project" value="UniProtKB-SubCell"/>
</dbReference>
<comment type="caution">
    <text evidence="10">The sequence shown here is derived from an EMBL/GenBank/DDBJ whole genome shotgun (WGS) entry which is preliminary data.</text>
</comment>
<keyword evidence="4" id="KW-0832">Ubl conjugation</keyword>
<proteinExistence type="predicted"/>
<dbReference type="EMBL" id="NBAG03000225">
    <property type="protein sequence ID" value="PNI73749.1"/>
    <property type="molecule type" value="Genomic_DNA"/>
</dbReference>
<comment type="function">
    <text evidence="7">Adapter protein which binds TBK1 and IKBKE playing a role in antiviral innate immunity. Activates serine/threonine-protein kinase TBK1 and facilitates its oligomerization. Enhances the phosphorylation of NF-kappa-B p65 subunit RELA by TBK1. Promotes TBK1-induced as well as TNF-alpha or PMA-induced activation of NF-kappa-B. Participates in IFNB promoter activation via TICAM1.</text>
</comment>
<sequence>LKSRDLQKLSISSDNMQHAYWELKREMSNLHLVTQVQAELLRKLKTSTAIKKALSQNRAMRSTAPVLGTHGVKDK</sequence>
<keyword evidence="3" id="KW-0597">Phosphoprotein</keyword>
<dbReference type="Proteomes" id="UP000236370">
    <property type="component" value="Unassembled WGS sequence"/>
</dbReference>
<evidence type="ECO:0000256" key="5">
    <source>
        <dbReference type="ARBA" id="ARBA00023054"/>
    </source>
</evidence>
<name>A0A2J8NPQ0_PANTR</name>
<evidence type="ECO:0000259" key="9">
    <source>
        <dbReference type="Pfam" id="PF12845"/>
    </source>
</evidence>
<evidence type="ECO:0000256" key="3">
    <source>
        <dbReference type="ARBA" id="ARBA00022553"/>
    </source>
</evidence>
<reference evidence="10 11" key="1">
    <citation type="submission" date="2017-12" db="EMBL/GenBank/DDBJ databases">
        <title>High-resolution comparative analysis of great ape genomes.</title>
        <authorList>
            <person name="Pollen A."/>
            <person name="Hastie A."/>
            <person name="Hormozdiari F."/>
            <person name="Dougherty M."/>
            <person name="Liu R."/>
            <person name="Chaisson M."/>
            <person name="Hoppe E."/>
            <person name="Hill C."/>
            <person name="Pang A."/>
            <person name="Hillier L."/>
            <person name="Baker C."/>
            <person name="Armstrong J."/>
            <person name="Shendure J."/>
            <person name="Paten B."/>
            <person name="Wilson R."/>
            <person name="Chao H."/>
            <person name="Schneider V."/>
            <person name="Ventura M."/>
            <person name="Kronenberg Z."/>
            <person name="Murali S."/>
            <person name="Gordon D."/>
            <person name="Cantsilieris S."/>
            <person name="Munson K."/>
            <person name="Nelson B."/>
            <person name="Raja A."/>
            <person name="Underwood J."/>
            <person name="Diekhans M."/>
            <person name="Fiddes I."/>
            <person name="Haussler D."/>
            <person name="Eichler E."/>
        </authorList>
    </citation>
    <scope>NUCLEOTIDE SEQUENCE [LARGE SCALE GENOMIC DNA]</scope>
    <source>
        <strain evidence="10">Yerkes chimp pedigree #C0471</strain>
    </source>
</reference>
<evidence type="ECO:0000256" key="8">
    <source>
        <dbReference type="SAM" id="MobiDB-lite"/>
    </source>
</evidence>
<evidence type="ECO:0000256" key="2">
    <source>
        <dbReference type="ARBA" id="ARBA00022490"/>
    </source>
</evidence>
<feature type="domain" description="Tbk1/Ikki binding" evidence="9">
    <location>
        <begin position="11"/>
        <end position="51"/>
    </location>
</feature>
<evidence type="ECO:0000256" key="4">
    <source>
        <dbReference type="ARBA" id="ARBA00022843"/>
    </source>
</evidence>
<evidence type="ECO:0000256" key="1">
    <source>
        <dbReference type="ARBA" id="ARBA00004496"/>
    </source>
</evidence>
<dbReference type="PANTHER" id="PTHR14432">
    <property type="entry name" value="PROSAPIP2 PROTEIN/5-AZACYTIDINE INDUCED GENE 2"/>
    <property type="match status" value="1"/>
</dbReference>
<evidence type="ECO:0000256" key="7">
    <source>
        <dbReference type="ARBA" id="ARBA00045676"/>
    </source>
</evidence>
<dbReference type="Pfam" id="PF12845">
    <property type="entry name" value="TBD"/>
    <property type="match status" value="1"/>
</dbReference>
<dbReference type="AlphaFoldDB" id="A0A2J8NPQ0"/>
<evidence type="ECO:0000313" key="10">
    <source>
        <dbReference type="EMBL" id="PNI73749.1"/>
    </source>
</evidence>
<dbReference type="PANTHER" id="PTHR14432:SF6">
    <property type="entry name" value="5-AZACYTIDINE-INDUCED PROTEIN 2"/>
    <property type="match status" value="1"/>
</dbReference>
<gene>
    <name evidence="10" type="ORF">CK820_G0008957</name>
</gene>
<organism evidence="10 11">
    <name type="scientific">Pan troglodytes</name>
    <name type="common">Chimpanzee</name>
    <dbReference type="NCBI Taxonomy" id="9598"/>
    <lineage>
        <taxon>Eukaryota</taxon>
        <taxon>Metazoa</taxon>
        <taxon>Chordata</taxon>
        <taxon>Craniata</taxon>
        <taxon>Vertebrata</taxon>
        <taxon>Euteleostomi</taxon>
        <taxon>Mammalia</taxon>
        <taxon>Eutheria</taxon>
        <taxon>Euarchontoglires</taxon>
        <taxon>Primates</taxon>
        <taxon>Haplorrhini</taxon>
        <taxon>Catarrhini</taxon>
        <taxon>Hominidae</taxon>
        <taxon>Pan</taxon>
    </lineage>
</organism>
<dbReference type="InterPro" id="IPR051891">
    <property type="entry name" value="TBK1-IKBKE_adapters"/>
</dbReference>
<comment type="subcellular location">
    <subcellularLocation>
        <location evidence="1">Cytoplasm</location>
    </subcellularLocation>
</comment>